<name>A0AB34JSR1_PRYPA</name>
<feature type="active site" description="Charge relay system" evidence="1">
    <location>
        <position position="213"/>
    </location>
</feature>
<dbReference type="InterPro" id="IPR030400">
    <property type="entry name" value="Sedolisin_dom"/>
</dbReference>
<dbReference type="PANTHER" id="PTHR14218:SF15">
    <property type="entry name" value="TRIPEPTIDYL-PEPTIDASE 1"/>
    <property type="match status" value="1"/>
</dbReference>
<feature type="domain" description="Peptidase S53" evidence="3">
    <location>
        <begin position="133"/>
        <end position="537"/>
    </location>
</feature>
<dbReference type="Proteomes" id="UP001515480">
    <property type="component" value="Unassembled WGS sequence"/>
</dbReference>
<dbReference type="EMBL" id="JBGBPQ010000005">
    <property type="protein sequence ID" value="KAL1523690.1"/>
    <property type="molecule type" value="Genomic_DNA"/>
</dbReference>
<feature type="binding site" evidence="1">
    <location>
        <position position="496"/>
    </location>
    <ligand>
        <name>Ca(2+)</name>
        <dbReference type="ChEBI" id="CHEBI:29108"/>
    </ligand>
</feature>
<dbReference type="GO" id="GO:0004252">
    <property type="term" value="F:serine-type endopeptidase activity"/>
    <property type="evidence" value="ECO:0007669"/>
    <property type="project" value="UniProtKB-UniRule"/>
</dbReference>
<evidence type="ECO:0000256" key="1">
    <source>
        <dbReference type="PROSITE-ProRule" id="PRU01032"/>
    </source>
</evidence>
<feature type="binding site" evidence="1">
    <location>
        <position position="515"/>
    </location>
    <ligand>
        <name>Ca(2+)</name>
        <dbReference type="ChEBI" id="CHEBI:29108"/>
    </ligand>
</feature>
<protein>
    <recommendedName>
        <fullName evidence="3">Peptidase S53 domain-containing protein</fullName>
    </recommendedName>
</protein>
<keyword evidence="1" id="KW-0720">Serine protease</keyword>
<proteinExistence type="predicted"/>
<keyword evidence="1" id="KW-0645">Protease</keyword>
<comment type="cofactor">
    <cofactor evidence="1">
        <name>Ca(2+)</name>
        <dbReference type="ChEBI" id="CHEBI:29108"/>
    </cofactor>
    <text evidence="1">Binds 1 Ca(2+) ion per subunit.</text>
</comment>
<dbReference type="PROSITE" id="PS51695">
    <property type="entry name" value="SEDOLISIN"/>
    <property type="match status" value="1"/>
</dbReference>
<gene>
    <name evidence="4" type="ORF">AB1Y20_018621</name>
</gene>
<feature type="binding site" evidence="1">
    <location>
        <position position="497"/>
    </location>
    <ligand>
        <name>Ca(2+)</name>
        <dbReference type="ChEBI" id="CHEBI:29108"/>
    </ligand>
</feature>
<dbReference type="GO" id="GO:0046872">
    <property type="term" value="F:metal ion binding"/>
    <property type="evidence" value="ECO:0007669"/>
    <property type="project" value="UniProtKB-UniRule"/>
</dbReference>
<dbReference type="InterPro" id="IPR050819">
    <property type="entry name" value="Tripeptidyl-peptidase_I"/>
</dbReference>
<dbReference type="GO" id="GO:0008240">
    <property type="term" value="F:tripeptidyl-peptidase activity"/>
    <property type="evidence" value="ECO:0007669"/>
    <property type="project" value="TreeGrafter"/>
</dbReference>
<evidence type="ECO:0000313" key="4">
    <source>
        <dbReference type="EMBL" id="KAL1523690.1"/>
    </source>
</evidence>
<dbReference type="GO" id="GO:0006508">
    <property type="term" value="P:proteolysis"/>
    <property type="evidence" value="ECO:0007669"/>
    <property type="project" value="UniProtKB-KW"/>
</dbReference>
<evidence type="ECO:0000259" key="3">
    <source>
        <dbReference type="PROSITE" id="PS51695"/>
    </source>
</evidence>
<keyword evidence="1" id="KW-0378">Hydrolase</keyword>
<dbReference type="Gene3D" id="3.40.50.200">
    <property type="entry name" value="Peptidase S8/S53 domain"/>
    <property type="match status" value="1"/>
</dbReference>
<evidence type="ECO:0000256" key="2">
    <source>
        <dbReference type="SAM" id="MobiDB-lite"/>
    </source>
</evidence>
<dbReference type="InterPro" id="IPR036852">
    <property type="entry name" value="Peptidase_S8/S53_dom_sf"/>
</dbReference>
<comment type="caution">
    <text evidence="4">The sequence shown here is derived from an EMBL/GenBank/DDBJ whole genome shotgun (WGS) entry which is preliminary data.</text>
</comment>
<dbReference type="AlphaFoldDB" id="A0AB34JSR1"/>
<dbReference type="SUPFAM" id="SSF52743">
    <property type="entry name" value="Subtilisin-like"/>
    <property type="match status" value="1"/>
</dbReference>
<feature type="active site" description="Charge relay system" evidence="1">
    <location>
        <position position="450"/>
    </location>
</feature>
<organism evidence="4 5">
    <name type="scientific">Prymnesium parvum</name>
    <name type="common">Toxic golden alga</name>
    <dbReference type="NCBI Taxonomy" id="97485"/>
    <lineage>
        <taxon>Eukaryota</taxon>
        <taxon>Haptista</taxon>
        <taxon>Haptophyta</taxon>
        <taxon>Prymnesiophyceae</taxon>
        <taxon>Prymnesiales</taxon>
        <taxon>Prymnesiaceae</taxon>
        <taxon>Prymnesium</taxon>
    </lineage>
</organism>
<sequence length="538" mass="56213">MLALPLLLGPLADFELTVHLPPQAPAELEALFWRVADPRDPLYARHHAYASELSHLAGGAPHAVAAASAWLRRLGASRLTLSPLGDTLTAAFAAEPPHTPPHGVPRGAPAGALVTRREQSPPAASAAPPRLGAAAGYSISAQKRAYGLPASLSARDARTTVMVWGPGTFGYSPLALRLFKLTHGVPINLEKVRFDTAHHGTPGGDNFGEGSLDVRMAASFALNATVLVSNTNTSVATEEGAGFGVALLDFLSSLASRETLPQVLSLSLGSLSPRSCNLLCAHAAREYAVEPNECASFLQAQRQVCMFESEAQVALIDRALQVLGLRGVTVVGSSGDGGSHWSFGPFEGSSPIAAALNKVGCEFQFPIYPSPSPFMLSIGGTAWKDMDPSQPISWSGSGGGFSWQCPMPAFQREVVHAYLSGTAGTPPAASFNASGRAYPDVSAIAVEGTSESAPTVGGIFALAIDARLRAGLPPLGFVGTRVWQVAQQHPGEAFEDVTVGNSKTSCENGFPAAKGWDPVTGWGRIKWEGFSKYFAAAP</sequence>
<evidence type="ECO:0000313" key="5">
    <source>
        <dbReference type="Proteomes" id="UP001515480"/>
    </source>
</evidence>
<feature type="region of interest" description="Disordered" evidence="2">
    <location>
        <begin position="94"/>
        <end position="129"/>
    </location>
</feature>
<feature type="active site" description="Charge relay system" evidence="1">
    <location>
        <position position="209"/>
    </location>
</feature>
<accession>A0AB34JSR1</accession>
<reference evidence="4 5" key="1">
    <citation type="journal article" date="2024" name="Science">
        <title>Giant polyketide synthase enzymes in the biosynthesis of giant marine polyether toxins.</title>
        <authorList>
            <person name="Fallon T.R."/>
            <person name="Shende V.V."/>
            <person name="Wierzbicki I.H."/>
            <person name="Pendleton A.L."/>
            <person name="Watervoot N.F."/>
            <person name="Auber R.P."/>
            <person name="Gonzalez D.J."/>
            <person name="Wisecaver J.H."/>
            <person name="Moore B.S."/>
        </authorList>
    </citation>
    <scope>NUCLEOTIDE SEQUENCE [LARGE SCALE GENOMIC DNA]</scope>
    <source>
        <strain evidence="4 5">12B1</strain>
    </source>
</reference>
<keyword evidence="5" id="KW-1185">Reference proteome</keyword>
<keyword evidence="1" id="KW-0106">Calcium</keyword>
<keyword evidence="1" id="KW-0479">Metal-binding</keyword>
<feature type="binding site" evidence="1">
    <location>
        <position position="517"/>
    </location>
    <ligand>
        <name>Ca(2+)</name>
        <dbReference type="ChEBI" id="CHEBI:29108"/>
    </ligand>
</feature>
<dbReference type="PANTHER" id="PTHR14218">
    <property type="entry name" value="PROTEASE S8 TRIPEPTIDYL PEPTIDASE I CLN2"/>
    <property type="match status" value="1"/>
</dbReference>